<name>A0ABV8FNY3_9ACTN</name>
<feature type="transmembrane region" description="Helical" evidence="2">
    <location>
        <begin position="81"/>
        <end position="100"/>
    </location>
</feature>
<organism evidence="4 5">
    <name type="scientific">Nocardiopsis sediminis</name>
    <dbReference type="NCBI Taxonomy" id="1778267"/>
    <lineage>
        <taxon>Bacteria</taxon>
        <taxon>Bacillati</taxon>
        <taxon>Actinomycetota</taxon>
        <taxon>Actinomycetes</taxon>
        <taxon>Streptosporangiales</taxon>
        <taxon>Nocardiopsidaceae</taxon>
        <taxon>Nocardiopsis</taxon>
    </lineage>
</organism>
<gene>
    <name evidence="4" type="ORF">ACFOVU_16635</name>
</gene>
<keyword evidence="2" id="KW-0812">Transmembrane</keyword>
<dbReference type="Proteomes" id="UP001595847">
    <property type="component" value="Unassembled WGS sequence"/>
</dbReference>
<feature type="transmembrane region" description="Helical" evidence="2">
    <location>
        <begin position="50"/>
        <end position="69"/>
    </location>
</feature>
<feature type="transmembrane region" description="Helical" evidence="2">
    <location>
        <begin position="249"/>
        <end position="270"/>
    </location>
</feature>
<reference evidence="5" key="1">
    <citation type="journal article" date="2019" name="Int. J. Syst. Evol. Microbiol.">
        <title>The Global Catalogue of Microorganisms (GCM) 10K type strain sequencing project: providing services to taxonomists for standard genome sequencing and annotation.</title>
        <authorList>
            <consortium name="The Broad Institute Genomics Platform"/>
            <consortium name="The Broad Institute Genome Sequencing Center for Infectious Disease"/>
            <person name="Wu L."/>
            <person name="Ma J."/>
        </authorList>
    </citation>
    <scope>NUCLEOTIDE SEQUENCE [LARGE SCALE GENOMIC DNA]</scope>
    <source>
        <strain evidence="5">TBRC 1826</strain>
    </source>
</reference>
<evidence type="ECO:0000313" key="5">
    <source>
        <dbReference type="Proteomes" id="UP001595847"/>
    </source>
</evidence>
<protein>
    <submittedName>
        <fullName evidence="4">DUF418 domain-containing protein</fullName>
    </submittedName>
</protein>
<dbReference type="EMBL" id="JBHSBH010000010">
    <property type="protein sequence ID" value="MFC3997562.1"/>
    <property type="molecule type" value="Genomic_DNA"/>
</dbReference>
<evidence type="ECO:0000256" key="2">
    <source>
        <dbReference type="SAM" id="Phobius"/>
    </source>
</evidence>
<dbReference type="RefSeq" id="WP_378534609.1">
    <property type="nucleotide sequence ID" value="NZ_JBHSBH010000010.1"/>
</dbReference>
<sequence>MSHSIDPSPGTAGDAPRAAPTPPLPRTSPSPARGSRRGPRTGDRLTGLDLARGLAVLGMFVIHVGLGWSGADGANVLTPLVAGRAAALFALLAGVSIALISGGSTPRTGADMGVALWRVVVRGLLMLPLGTALTMLGAPVAVILAYYAVFFVLAVPLLQERWKIVAGTTAVLAVAGPLASFWLRGLIAGGPLRAAAAAVDAYDPLVALGADGLLDLLLTGAYPAFTWLPFVLAGLAIGRLDLRAARVRWCLVGVGAALAAGAHGVSWVVLGPLGGRERLAGAFAGAPMEDYGGAPDLDAALAGGLPGTVPVNDPVWLLVTAPHSGTPLEVLGAGGIAIAVLGVCLLAGRALRWVLYPVVAVGALSLTTYVGHVLVIWAADSGLLEGGVLSFVATDLALSVVGGALAGATLWRLTGRRGPLEALVHAVSLAVARRIP</sequence>
<feature type="compositionally biased region" description="Pro residues" evidence="1">
    <location>
        <begin position="19"/>
        <end position="28"/>
    </location>
</feature>
<evidence type="ECO:0000313" key="4">
    <source>
        <dbReference type="EMBL" id="MFC3997562.1"/>
    </source>
</evidence>
<feature type="transmembrane region" description="Helical" evidence="2">
    <location>
        <begin position="330"/>
        <end position="347"/>
    </location>
</feature>
<dbReference type="Pfam" id="PF04235">
    <property type="entry name" value="DUF418"/>
    <property type="match status" value="1"/>
</dbReference>
<feature type="domain" description="DUF418" evidence="3">
    <location>
        <begin position="324"/>
        <end position="427"/>
    </location>
</feature>
<feature type="transmembrane region" description="Helical" evidence="2">
    <location>
        <begin position="216"/>
        <end position="237"/>
    </location>
</feature>
<keyword evidence="2" id="KW-0472">Membrane</keyword>
<dbReference type="InterPro" id="IPR007349">
    <property type="entry name" value="DUF418"/>
</dbReference>
<feature type="transmembrane region" description="Helical" evidence="2">
    <location>
        <begin position="136"/>
        <end position="157"/>
    </location>
</feature>
<evidence type="ECO:0000259" key="3">
    <source>
        <dbReference type="Pfam" id="PF04235"/>
    </source>
</evidence>
<feature type="transmembrane region" description="Helical" evidence="2">
    <location>
        <begin position="164"/>
        <end position="183"/>
    </location>
</feature>
<evidence type="ECO:0000256" key="1">
    <source>
        <dbReference type="SAM" id="MobiDB-lite"/>
    </source>
</evidence>
<accession>A0ABV8FNY3</accession>
<feature type="transmembrane region" description="Helical" evidence="2">
    <location>
        <begin position="391"/>
        <end position="411"/>
    </location>
</feature>
<feature type="region of interest" description="Disordered" evidence="1">
    <location>
        <begin position="1"/>
        <end position="44"/>
    </location>
</feature>
<proteinExistence type="predicted"/>
<comment type="caution">
    <text evidence="4">The sequence shown here is derived from an EMBL/GenBank/DDBJ whole genome shotgun (WGS) entry which is preliminary data.</text>
</comment>
<keyword evidence="2" id="KW-1133">Transmembrane helix</keyword>
<keyword evidence="5" id="KW-1185">Reference proteome</keyword>
<feature type="transmembrane region" description="Helical" evidence="2">
    <location>
        <begin position="354"/>
        <end position="379"/>
    </location>
</feature>